<evidence type="ECO:0000313" key="1">
    <source>
        <dbReference type="EMBL" id="MBO0346674.1"/>
    </source>
</evidence>
<reference evidence="1" key="1">
    <citation type="submission" date="2021-03" db="EMBL/GenBank/DDBJ databases">
        <title>Roseibium sp. CAU 1637 isolated from Incheon.</title>
        <authorList>
            <person name="Kim W."/>
        </authorList>
    </citation>
    <scope>NUCLEOTIDE SEQUENCE</scope>
    <source>
        <strain evidence="1">CAU 1637</strain>
    </source>
</reference>
<dbReference type="GO" id="GO:0008270">
    <property type="term" value="F:zinc ion binding"/>
    <property type="evidence" value="ECO:0007669"/>
    <property type="project" value="InterPro"/>
</dbReference>
<name>A0A939JA82_9HYPH</name>
<dbReference type="EMBL" id="JAFLNF010000007">
    <property type="protein sequence ID" value="MBO0346674.1"/>
    <property type="molecule type" value="Genomic_DNA"/>
</dbReference>
<dbReference type="SUPFAM" id="SSF57783">
    <property type="entry name" value="Zinc beta-ribbon"/>
    <property type="match status" value="1"/>
</dbReference>
<dbReference type="RefSeq" id="WP_206942708.1">
    <property type="nucleotide sequence ID" value="NZ_JAFLNF010000007.1"/>
</dbReference>
<dbReference type="AlphaFoldDB" id="A0A939JA82"/>
<dbReference type="Gene3D" id="3.90.580.10">
    <property type="entry name" value="Zinc finger, CHC2-type domain"/>
    <property type="match status" value="1"/>
</dbReference>
<protein>
    <submittedName>
        <fullName evidence="1">Uncharacterized protein</fullName>
    </submittedName>
</protein>
<organism evidence="1 2">
    <name type="scientific">Roseibium limicola</name>
    <dbReference type="NCBI Taxonomy" id="2816037"/>
    <lineage>
        <taxon>Bacteria</taxon>
        <taxon>Pseudomonadati</taxon>
        <taxon>Pseudomonadota</taxon>
        <taxon>Alphaproteobacteria</taxon>
        <taxon>Hyphomicrobiales</taxon>
        <taxon>Stappiaceae</taxon>
        <taxon>Roseibium</taxon>
    </lineage>
</organism>
<evidence type="ECO:0000313" key="2">
    <source>
        <dbReference type="Proteomes" id="UP000664779"/>
    </source>
</evidence>
<keyword evidence="2" id="KW-1185">Reference proteome</keyword>
<sequence length="68" mass="7752">MEWVVRNPRRTDHTPGSFKVTIATGRWRDFATEDKGGDLVALAAYLFDLSQKEAALRIANMLRIDPYV</sequence>
<accession>A0A939JA82</accession>
<dbReference type="Proteomes" id="UP000664779">
    <property type="component" value="Unassembled WGS sequence"/>
</dbReference>
<gene>
    <name evidence="1" type="ORF">J0X15_15700</name>
</gene>
<dbReference type="InterPro" id="IPR036977">
    <property type="entry name" value="DNA_primase_Znf_CHC2"/>
</dbReference>
<dbReference type="GO" id="GO:0003677">
    <property type="term" value="F:DNA binding"/>
    <property type="evidence" value="ECO:0007669"/>
    <property type="project" value="InterPro"/>
</dbReference>
<proteinExistence type="predicted"/>
<comment type="caution">
    <text evidence="1">The sequence shown here is derived from an EMBL/GenBank/DDBJ whole genome shotgun (WGS) entry which is preliminary data.</text>
</comment>
<dbReference type="GO" id="GO:0006260">
    <property type="term" value="P:DNA replication"/>
    <property type="evidence" value="ECO:0007669"/>
    <property type="project" value="InterPro"/>
</dbReference>